<dbReference type="Pfam" id="PF04464">
    <property type="entry name" value="Glyphos_transf"/>
    <property type="match status" value="1"/>
</dbReference>
<name>A0ABR6TKQ7_9FIRM</name>
<keyword evidence="2" id="KW-1185">Reference proteome</keyword>
<sequence length="395" mass="46852">MSKIKKVSRLLKQAVDMNKYIRIAKKHKDDKKYKDMWLISERGVEAKDNGYVFFKYLRENHPEINAWYVIDSSYTKDYEKVKGLGNIIEYMSEEHKIAFLLCKYAISTHTGFLEPWSYKLYKMLVDKKDEKIYVFLQHGVIMNDVSKDVNVNNKLDLFITTTKREYESICGDNYGFKKGVVAQTGLARFDNLNEFKLKNQILLMPTWRKGIITPSYMNEGKGDIEIFADSEYFKAMNSLINNERLISLLEKNNIRLIFYPHYEMQPYKDIFDISSDKIIMADKSEYDVQSLLKESKLMITDYSSVAFDFAYMRKPIIYYQKVSDDRYFDGYFDYAIDGFGELTFEEEILIDTIETYFENNFTMKDKYLKIVEESFNMRDGKNSERIFEAILKIKK</sequence>
<dbReference type="EMBL" id="JABGBW010000002">
    <property type="protein sequence ID" value="MBC2575982.1"/>
    <property type="molecule type" value="Genomic_DNA"/>
</dbReference>
<dbReference type="Gene3D" id="3.40.50.12580">
    <property type="match status" value="1"/>
</dbReference>
<proteinExistence type="predicted"/>
<comment type="caution">
    <text evidence="1">The sequence shown here is derived from an EMBL/GenBank/DDBJ whole genome shotgun (WGS) entry which is preliminary data.</text>
</comment>
<evidence type="ECO:0000313" key="1">
    <source>
        <dbReference type="EMBL" id="MBC2575982.1"/>
    </source>
</evidence>
<reference evidence="1 2" key="1">
    <citation type="submission" date="2020-05" db="EMBL/GenBank/DDBJ databases">
        <title>Draft genome of xy-202 and genomic insight in genome of the genus Peptostreptococcus.</title>
        <authorList>
            <person name="Zhang Z."/>
        </authorList>
    </citation>
    <scope>NUCLEOTIDE SEQUENCE [LARGE SCALE GENOMIC DNA]</scope>
    <source>
        <strain evidence="1 2">DSM 27025</strain>
    </source>
</reference>
<dbReference type="InterPro" id="IPR043148">
    <property type="entry name" value="TagF_C"/>
</dbReference>
<accession>A0ABR6TKQ7</accession>
<dbReference type="PANTHER" id="PTHR37316">
    <property type="entry name" value="TEICHOIC ACID GLYCEROL-PHOSPHATE PRIMASE"/>
    <property type="match status" value="1"/>
</dbReference>
<protein>
    <submittedName>
        <fullName evidence="1">CDP-glycerol--poly(Glycerophosphate) glycerophosphotransferase</fullName>
    </submittedName>
</protein>
<dbReference type="RefSeq" id="WP_185623995.1">
    <property type="nucleotide sequence ID" value="NZ_JABGBW010000002.1"/>
</dbReference>
<dbReference type="InterPro" id="IPR051612">
    <property type="entry name" value="Teichoic_Acid_Biosynth"/>
</dbReference>
<dbReference type="SUPFAM" id="SSF53756">
    <property type="entry name" value="UDP-Glycosyltransferase/glycogen phosphorylase"/>
    <property type="match status" value="1"/>
</dbReference>
<gene>
    <name evidence="1" type="ORF">HLB29_04720</name>
</gene>
<dbReference type="PANTHER" id="PTHR37316:SF3">
    <property type="entry name" value="TEICHOIC ACID GLYCEROL-PHOSPHATE TRANSFERASE"/>
    <property type="match status" value="1"/>
</dbReference>
<organism evidence="1 2">
    <name type="scientific">Peptostreptococcus canis</name>
    <dbReference type="NCBI Taxonomy" id="1159213"/>
    <lineage>
        <taxon>Bacteria</taxon>
        <taxon>Bacillati</taxon>
        <taxon>Bacillota</taxon>
        <taxon>Clostridia</taxon>
        <taxon>Peptostreptococcales</taxon>
        <taxon>Peptostreptococcaceae</taxon>
        <taxon>Peptostreptococcus</taxon>
    </lineage>
</organism>
<dbReference type="InterPro" id="IPR007554">
    <property type="entry name" value="Glycerophosphate_synth"/>
</dbReference>
<evidence type="ECO:0000313" key="2">
    <source>
        <dbReference type="Proteomes" id="UP000713904"/>
    </source>
</evidence>
<dbReference type="Proteomes" id="UP000713904">
    <property type="component" value="Unassembled WGS sequence"/>
</dbReference>